<accession>A0ABP0MV29</accession>
<evidence type="ECO:0000313" key="1">
    <source>
        <dbReference type="EMBL" id="CAK9054707.1"/>
    </source>
</evidence>
<reference evidence="2 3" key="1">
    <citation type="submission" date="2024-02" db="EMBL/GenBank/DDBJ databases">
        <authorList>
            <person name="Chen Y."/>
            <person name="Shah S."/>
            <person name="Dougan E. K."/>
            <person name="Thang M."/>
            <person name="Chan C."/>
        </authorList>
    </citation>
    <scope>NUCLEOTIDE SEQUENCE [LARGE SCALE GENOMIC DNA]</scope>
</reference>
<comment type="caution">
    <text evidence="2">The sequence shown here is derived from an EMBL/GenBank/DDBJ whole genome shotgun (WGS) entry which is preliminary data.</text>
</comment>
<proteinExistence type="predicted"/>
<protein>
    <submittedName>
        <fullName evidence="2">2'-phosphotransferase</fullName>
    </submittedName>
</protein>
<dbReference type="Proteomes" id="UP001642464">
    <property type="component" value="Unassembled WGS sequence"/>
</dbReference>
<organism evidence="2 3">
    <name type="scientific">Durusdinium trenchii</name>
    <dbReference type="NCBI Taxonomy" id="1381693"/>
    <lineage>
        <taxon>Eukaryota</taxon>
        <taxon>Sar</taxon>
        <taxon>Alveolata</taxon>
        <taxon>Dinophyceae</taxon>
        <taxon>Suessiales</taxon>
        <taxon>Symbiodiniaceae</taxon>
        <taxon>Durusdinium</taxon>
    </lineage>
</organism>
<evidence type="ECO:0000313" key="3">
    <source>
        <dbReference type="Proteomes" id="UP001642464"/>
    </source>
</evidence>
<keyword evidence="3" id="KW-1185">Reference proteome</keyword>
<name>A0ABP0MV29_9DINO</name>
<dbReference type="EMBL" id="CAXAMM010024113">
    <property type="protein sequence ID" value="CAK9054707.1"/>
    <property type="molecule type" value="Genomic_DNA"/>
</dbReference>
<gene>
    <name evidence="1" type="ORF">SCF082_LOCUS29668</name>
    <name evidence="2" type="ORF">SCF082_LOCUS29812</name>
</gene>
<sequence>MLDGMVFYRSKNEVILTQGLDGWLPVKYFIKAVKINYSTCDIEELEFDRGVSMPSWAAELAPSGPGEAGSYMVKNLEALIANCRKRMAEINELKACNILPFNPYFLKNSRKLISMAPFTLSCSR</sequence>
<evidence type="ECO:0000313" key="2">
    <source>
        <dbReference type="EMBL" id="CAK9055043.1"/>
    </source>
</evidence>
<dbReference type="EMBL" id="CAXAMM010024335">
    <property type="protein sequence ID" value="CAK9055043.1"/>
    <property type="molecule type" value="Genomic_DNA"/>
</dbReference>